<sequence length="244" mass="27140">MSDASTNQTRPVRTQGPGTRAASTKPRPPENPVVEEENTGGLGSVVIRNEFYRDGYRTLLKIALIEGVIIIGLILAMFYVISSNKPQDRYFATTNDGRLVPMVSLNEPNLSTPALMSWTAQSATEVMTFGFHDYRRRLQEASRNFTRLGWASFTTALEKSRIMETVEQNQQVLTAAPTSAPVLISEGVVNGRYQWQVELPMVITYQAGALRRADNLVLTLLIVRVSKLESPNGVGIEQWIAQPR</sequence>
<feature type="compositionally biased region" description="Polar residues" evidence="1">
    <location>
        <begin position="1"/>
        <end position="12"/>
    </location>
</feature>
<organism evidence="3 4">
    <name type="scientific">Micavibrio aeruginosavorus</name>
    <dbReference type="NCBI Taxonomy" id="349221"/>
    <lineage>
        <taxon>Bacteria</taxon>
        <taxon>Pseudomonadati</taxon>
        <taxon>Bdellovibrionota</taxon>
        <taxon>Bdellovibrionia</taxon>
        <taxon>Bdellovibrionales</taxon>
        <taxon>Pseudobdellovibrionaceae</taxon>
        <taxon>Micavibrio</taxon>
    </lineage>
</organism>
<name>A0A2W5FU14_9BACT</name>
<evidence type="ECO:0000256" key="2">
    <source>
        <dbReference type="SAM" id="Phobius"/>
    </source>
</evidence>
<feature type="transmembrane region" description="Helical" evidence="2">
    <location>
        <begin position="58"/>
        <end position="81"/>
    </location>
</feature>
<keyword evidence="2" id="KW-0472">Membrane</keyword>
<feature type="region of interest" description="Disordered" evidence="1">
    <location>
        <begin position="1"/>
        <end position="37"/>
    </location>
</feature>
<dbReference type="EMBL" id="QFOT01000003">
    <property type="protein sequence ID" value="PZP57317.1"/>
    <property type="molecule type" value="Genomic_DNA"/>
</dbReference>
<dbReference type="Proteomes" id="UP000249739">
    <property type="component" value="Unassembled WGS sequence"/>
</dbReference>
<reference evidence="3 4" key="1">
    <citation type="submission" date="2017-08" db="EMBL/GenBank/DDBJ databases">
        <title>Infants hospitalized years apart are colonized by the same room-sourced microbial strains.</title>
        <authorList>
            <person name="Brooks B."/>
            <person name="Olm M.R."/>
            <person name="Firek B.A."/>
            <person name="Baker R."/>
            <person name="Thomas B.C."/>
            <person name="Morowitz M.J."/>
            <person name="Banfield J.F."/>
        </authorList>
    </citation>
    <scope>NUCLEOTIDE SEQUENCE [LARGE SCALE GENOMIC DNA]</scope>
    <source>
        <strain evidence="3">S2_006_000_R2_64</strain>
    </source>
</reference>
<comment type="caution">
    <text evidence="3">The sequence shown here is derived from an EMBL/GenBank/DDBJ whole genome shotgun (WGS) entry which is preliminary data.</text>
</comment>
<dbReference type="NCBIfam" id="NF038072">
    <property type="entry name" value="IcmL_DotI_only"/>
    <property type="match status" value="1"/>
</dbReference>
<dbReference type="InterPro" id="IPR021055">
    <property type="entry name" value="T4BSS_IcmL/DotI"/>
</dbReference>
<gene>
    <name evidence="3" type="ORF">DI586_00615</name>
</gene>
<keyword evidence="2" id="KW-0812">Transmembrane</keyword>
<evidence type="ECO:0000313" key="4">
    <source>
        <dbReference type="Proteomes" id="UP000249739"/>
    </source>
</evidence>
<dbReference type="AlphaFoldDB" id="A0A2W5FU14"/>
<proteinExistence type="predicted"/>
<keyword evidence="2" id="KW-1133">Transmembrane helix</keyword>
<evidence type="ECO:0000256" key="1">
    <source>
        <dbReference type="SAM" id="MobiDB-lite"/>
    </source>
</evidence>
<accession>A0A2W5FU14</accession>
<dbReference type="Pfam" id="PF11393">
    <property type="entry name" value="T4BSS_DotI_IcmL"/>
    <property type="match status" value="1"/>
</dbReference>
<dbReference type="CDD" id="cd16385">
    <property type="entry name" value="IcmL"/>
    <property type="match status" value="1"/>
</dbReference>
<evidence type="ECO:0000313" key="3">
    <source>
        <dbReference type="EMBL" id="PZP57317.1"/>
    </source>
</evidence>
<protein>
    <submittedName>
        <fullName evidence="3">Type IV secretion protein IcmL</fullName>
    </submittedName>
</protein>